<dbReference type="Gene3D" id="3.90.105.10">
    <property type="entry name" value="Molybdopterin biosynthesis moea protein, domain 2"/>
    <property type="match status" value="1"/>
</dbReference>
<evidence type="ECO:0000259" key="2">
    <source>
        <dbReference type="Pfam" id="PF00994"/>
    </source>
</evidence>
<dbReference type="GO" id="GO:0046872">
    <property type="term" value="F:metal ion binding"/>
    <property type="evidence" value="ECO:0007669"/>
    <property type="project" value="UniProtKB-UniRule"/>
</dbReference>
<sequence length="130" mass="14041">MAHRRVAGTDIPPNKLLIGPGQRILTSHILPLVSSGLHSVQVLAKPRIGIWSTGSEFVPGTCHRATDVNGPYLTAICEEFGADASFLGYLDDKRDELSREFRQVAESGNFDVLLTTGAVSAASMTLFETR</sequence>
<dbReference type="InterPro" id="IPR036425">
    <property type="entry name" value="MoaB/Mog-like_dom_sf"/>
</dbReference>
<name>A0A0B4H8H0_METGA</name>
<keyword evidence="1" id="KW-0479">Metal-binding</keyword>
<gene>
    <name evidence="3" type="ORF">MGU_06738</name>
</gene>
<comment type="caution">
    <text evidence="3">The sequence shown here is derived from an EMBL/GenBank/DDBJ whole genome shotgun (WGS) entry which is preliminary data.</text>
</comment>
<dbReference type="Proteomes" id="UP000031192">
    <property type="component" value="Unassembled WGS sequence"/>
</dbReference>
<dbReference type="PANTHER" id="PTHR10192">
    <property type="entry name" value="MOLYBDOPTERIN BIOSYNTHESIS PROTEIN"/>
    <property type="match status" value="1"/>
</dbReference>
<comment type="function">
    <text evidence="1">Catalyzes two steps in the biosynthesis of the molybdenum cofactor. In the first step, molybdopterin is adenylated. Subsequently, molybdate is inserted into adenylated molybdopterin and AMP is released.</text>
</comment>
<organism evidence="3 4">
    <name type="scientific">Metarhizium guizhouense (strain ARSEF 977)</name>
    <dbReference type="NCBI Taxonomy" id="1276136"/>
    <lineage>
        <taxon>Eukaryota</taxon>
        <taxon>Fungi</taxon>
        <taxon>Dikarya</taxon>
        <taxon>Ascomycota</taxon>
        <taxon>Pezizomycotina</taxon>
        <taxon>Sordariomycetes</taxon>
        <taxon>Hypocreomycetidae</taxon>
        <taxon>Hypocreales</taxon>
        <taxon>Clavicipitaceae</taxon>
        <taxon>Metarhizium</taxon>
    </lineage>
</organism>
<comment type="catalytic activity">
    <reaction evidence="1">
        <text>adenylyl-molybdopterin + molybdate = Mo-molybdopterin + AMP + H(+)</text>
        <dbReference type="Rhea" id="RHEA:35047"/>
        <dbReference type="ChEBI" id="CHEBI:15378"/>
        <dbReference type="ChEBI" id="CHEBI:36264"/>
        <dbReference type="ChEBI" id="CHEBI:62727"/>
        <dbReference type="ChEBI" id="CHEBI:71302"/>
        <dbReference type="ChEBI" id="CHEBI:456215"/>
    </reaction>
</comment>
<comment type="catalytic activity">
    <reaction evidence="1">
        <text>molybdopterin + ATP + H(+) = adenylyl-molybdopterin + diphosphate</text>
        <dbReference type="Rhea" id="RHEA:31331"/>
        <dbReference type="ChEBI" id="CHEBI:15378"/>
        <dbReference type="ChEBI" id="CHEBI:30616"/>
        <dbReference type="ChEBI" id="CHEBI:33019"/>
        <dbReference type="ChEBI" id="CHEBI:58698"/>
        <dbReference type="ChEBI" id="CHEBI:62727"/>
    </reaction>
</comment>
<dbReference type="InterPro" id="IPR038987">
    <property type="entry name" value="MoeA-like"/>
</dbReference>
<dbReference type="GO" id="GO:0061599">
    <property type="term" value="F:molybdopterin molybdotransferase activity"/>
    <property type="evidence" value="ECO:0007669"/>
    <property type="project" value="UniProtKB-UniRule"/>
</dbReference>
<comment type="similarity">
    <text evidence="1">Belongs to the MoeA family.</text>
</comment>
<accession>A0A0B4H8H0</accession>
<keyword evidence="4" id="KW-1185">Reference proteome</keyword>
<keyword evidence="1" id="KW-0500">Molybdenum</keyword>
<dbReference type="Gene3D" id="3.40.980.10">
    <property type="entry name" value="MoaB/Mog-like domain"/>
    <property type="match status" value="1"/>
</dbReference>
<dbReference type="AlphaFoldDB" id="A0A0B4H8H0"/>
<dbReference type="GO" id="GO:0061598">
    <property type="term" value="F:molybdopterin adenylyltransferase activity"/>
    <property type="evidence" value="ECO:0007669"/>
    <property type="project" value="UniProtKB-UniRule"/>
</dbReference>
<dbReference type="PANTHER" id="PTHR10192:SF30">
    <property type="entry name" value="MOLYBDOPTERIN ADENYLYLTRANSFERASE"/>
    <property type="match status" value="1"/>
</dbReference>
<dbReference type="UniPathway" id="UPA00344"/>
<comment type="cofactor">
    <cofactor evidence="1">
        <name>Mg(2+)</name>
        <dbReference type="ChEBI" id="CHEBI:18420"/>
    </cofactor>
</comment>
<dbReference type="HOGENOM" id="CLU_1938647_0_0_1"/>
<comment type="pathway">
    <text evidence="1">Cofactor biosynthesis; molybdopterin biosynthesis.</text>
</comment>
<keyword evidence="1" id="KW-0808">Transferase</keyword>
<keyword evidence="1" id="KW-0501">Molybdenum cofactor biosynthesis</keyword>
<protein>
    <submittedName>
        <fullName evidence="3">Molybdopterin biosynthesis protein</fullName>
    </submittedName>
</protein>
<dbReference type="EMBL" id="AZNH01000024">
    <property type="protein sequence ID" value="KID86046.1"/>
    <property type="molecule type" value="Genomic_DNA"/>
</dbReference>
<dbReference type="SUPFAM" id="SSF53218">
    <property type="entry name" value="Molybdenum cofactor biosynthesis proteins"/>
    <property type="match status" value="1"/>
</dbReference>
<evidence type="ECO:0000313" key="3">
    <source>
        <dbReference type="EMBL" id="KID86046.1"/>
    </source>
</evidence>
<dbReference type="GO" id="GO:0006777">
    <property type="term" value="P:Mo-molybdopterin cofactor biosynthetic process"/>
    <property type="evidence" value="ECO:0007669"/>
    <property type="project" value="UniProtKB-UniRule"/>
</dbReference>
<keyword evidence="1" id="KW-0460">Magnesium</keyword>
<dbReference type="GO" id="GO:0005524">
    <property type="term" value="F:ATP binding"/>
    <property type="evidence" value="ECO:0007669"/>
    <property type="project" value="UniProtKB-UniRule"/>
</dbReference>
<evidence type="ECO:0000256" key="1">
    <source>
        <dbReference type="RuleBase" id="RU365090"/>
    </source>
</evidence>
<dbReference type="Pfam" id="PF00994">
    <property type="entry name" value="MoCF_biosynth"/>
    <property type="match status" value="1"/>
</dbReference>
<dbReference type="InterPro" id="IPR001453">
    <property type="entry name" value="MoaB/Mog_dom"/>
</dbReference>
<evidence type="ECO:0000313" key="4">
    <source>
        <dbReference type="Proteomes" id="UP000031192"/>
    </source>
</evidence>
<reference evidence="3 4" key="1">
    <citation type="journal article" date="2014" name="Proc. Natl. Acad. Sci. U.S.A.">
        <title>Trajectory and genomic determinants of fungal-pathogen speciation and host adaptation.</title>
        <authorList>
            <person name="Hu X."/>
            <person name="Xiao G."/>
            <person name="Zheng P."/>
            <person name="Shang Y."/>
            <person name="Su Y."/>
            <person name="Zhang X."/>
            <person name="Liu X."/>
            <person name="Zhan S."/>
            <person name="St Leger R.J."/>
            <person name="Wang C."/>
        </authorList>
    </citation>
    <scope>NUCLEOTIDE SEQUENCE [LARGE SCALE GENOMIC DNA]</scope>
    <source>
        <strain evidence="3 4">ARSEF 977</strain>
    </source>
</reference>
<proteinExistence type="inferred from homology"/>
<feature type="domain" description="MoaB/Mog" evidence="2">
    <location>
        <begin position="49"/>
        <end position="122"/>
    </location>
</feature>
<dbReference type="GO" id="GO:0005829">
    <property type="term" value="C:cytosol"/>
    <property type="evidence" value="ECO:0007669"/>
    <property type="project" value="TreeGrafter"/>
</dbReference>